<evidence type="ECO:0000256" key="8">
    <source>
        <dbReference type="ARBA" id="ARBA00038436"/>
    </source>
</evidence>
<feature type="transmembrane region" description="Helical" evidence="9">
    <location>
        <begin position="45"/>
        <end position="64"/>
    </location>
</feature>
<sequence>MQINSNMKKTWTTVNKFQEIATSFLMILLPCMVFYQVLLRYVFKAPLMGIEEIMIFPTIWLYMLGGANASMERNHITCGILTLYIKGDRAIQIFNIVKGILALGVSCWLTYWSYWYFSYSLSVWKFTDLVGLPLFFGECAILVGLVLMTIYTAVEMGDYMIRFVKHDKEKEEEAA</sequence>
<comment type="caution">
    <text evidence="11">The sequence shown here is derived from an EMBL/GenBank/DDBJ whole genome shotgun (WGS) entry which is preliminary data.</text>
</comment>
<evidence type="ECO:0000313" key="12">
    <source>
        <dbReference type="Proteomes" id="UP000027946"/>
    </source>
</evidence>
<gene>
    <name evidence="11" type="ORF">CLIT_14c00410</name>
</gene>
<dbReference type="RefSeq" id="WP_052636192.1">
    <property type="nucleotide sequence ID" value="NZ_JJMM01000014.1"/>
</dbReference>
<dbReference type="OrthoDB" id="45144at2"/>
<proteinExistence type="inferred from homology"/>
<feature type="transmembrane region" description="Helical" evidence="9">
    <location>
        <begin position="93"/>
        <end position="114"/>
    </location>
</feature>
<reference evidence="11 12" key="1">
    <citation type="submission" date="2014-03" db="EMBL/GenBank/DDBJ databases">
        <title>Genome sequence of Clostridium litorale W6, DSM 5388.</title>
        <authorList>
            <person name="Poehlein A."/>
            <person name="Jagirdar A."/>
            <person name="Khonsari B."/>
            <person name="Chibani C.M."/>
            <person name="Gutierrez Gutierrez D.A."/>
            <person name="Davydova E."/>
            <person name="Alghaithi H.S."/>
            <person name="Nair K.P."/>
            <person name="Dhamotharan K."/>
            <person name="Chandran L."/>
            <person name="G W."/>
            <person name="Daniel R."/>
        </authorList>
    </citation>
    <scope>NUCLEOTIDE SEQUENCE [LARGE SCALE GENOMIC DNA]</scope>
    <source>
        <strain evidence="11 12">W6</strain>
    </source>
</reference>
<keyword evidence="2" id="KW-0813">Transport</keyword>
<dbReference type="STRING" id="1121324.CLIT_14c00410"/>
<keyword evidence="3" id="KW-1003">Cell membrane</keyword>
<feature type="transmembrane region" description="Helical" evidence="9">
    <location>
        <begin position="20"/>
        <end position="39"/>
    </location>
</feature>
<dbReference type="eggNOG" id="COG3090">
    <property type="taxonomic scope" value="Bacteria"/>
</dbReference>
<dbReference type="AlphaFoldDB" id="A0A069REH8"/>
<keyword evidence="12" id="KW-1185">Reference proteome</keyword>
<keyword evidence="4" id="KW-0997">Cell inner membrane</keyword>
<evidence type="ECO:0000256" key="1">
    <source>
        <dbReference type="ARBA" id="ARBA00004429"/>
    </source>
</evidence>
<evidence type="ECO:0000256" key="4">
    <source>
        <dbReference type="ARBA" id="ARBA00022519"/>
    </source>
</evidence>
<dbReference type="PANTHER" id="PTHR35011:SF4">
    <property type="entry name" value="SLL1102 PROTEIN"/>
    <property type="match status" value="1"/>
</dbReference>
<evidence type="ECO:0000259" key="10">
    <source>
        <dbReference type="Pfam" id="PF04290"/>
    </source>
</evidence>
<name>A0A069REH8_PEPLI</name>
<comment type="subcellular location">
    <subcellularLocation>
        <location evidence="1">Cell inner membrane</location>
        <topology evidence="1">Multi-pass membrane protein</topology>
    </subcellularLocation>
</comment>
<evidence type="ECO:0000256" key="9">
    <source>
        <dbReference type="SAM" id="Phobius"/>
    </source>
</evidence>
<evidence type="ECO:0000256" key="2">
    <source>
        <dbReference type="ARBA" id="ARBA00022448"/>
    </source>
</evidence>
<accession>A0A069REH8</accession>
<comment type="similarity">
    <text evidence="8">Belongs to the TRAP transporter small permease family.</text>
</comment>
<protein>
    <submittedName>
        <fullName evidence="11">TRAP-type C4-dicarboxylate transport system, small permease component</fullName>
    </submittedName>
</protein>
<dbReference type="Proteomes" id="UP000027946">
    <property type="component" value="Unassembled WGS sequence"/>
</dbReference>
<evidence type="ECO:0000256" key="6">
    <source>
        <dbReference type="ARBA" id="ARBA00022989"/>
    </source>
</evidence>
<keyword evidence="7 9" id="KW-0472">Membrane</keyword>
<keyword evidence="6 9" id="KW-1133">Transmembrane helix</keyword>
<feature type="domain" description="Tripartite ATP-independent periplasmic transporters DctQ component" evidence="10">
    <location>
        <begin position="31"/>
        <end position="155"/>
    </location>
</feature>
<dbReference type="EMBL" id="JJMM01000014">
    <property type="protein sequence ID" value="KDR94580.1"/>
    <property type="molecule type" value="Genomic_DNA"/>
</dbReference>
<evidence type="ECO:0000256" key="5">
    <source>
        <dbReference type="ARBA" id="ARBA00022692"/>
    </source>
</evidence>
<dbReference type="PANTHER" id="PTHR35011">
    <property type="entry name" value="2,3-DIKETO-L-GULONATE TRAP TRANSPORTER SMALL PERMEASE PROTEIN YIAM"/>
    <property type="match status" value="1"/>
</dbReference>
<evidence type="ECO:0000256" key="7">
    <source>
        <dbReference type="ARBA" id="ARBA00023136"/>
    </source>
</evidence>
<dbReference type="InterPro" id="IPR007387">
    <property type="entry name" value="TRAP_DctQ"/>
</dbReference>
<feature type="transmembrane region" description="Helical" evidence="9">
    <location>
        <begin position="134"/>
        <end position="154"/>
    </location>
</feature>
<evidence type="ECO:0000256" key="3">
    <source>
        <dbReference type="ARBA" id="ARBA00022475"/>
    </source>
</evidence>
<keyword evidence="5 9" id="KW-0812">Transmembrane</keyword>
<dbReference type="GO" id="GO:0005886">
    <property type="term" value="C:plasma membrane"/>
    <property type="evidence" value="ECO:0007669"/>
    <property type="project" value="UniProtKB-SubCell"/>
</dbReference>
<dbReference type="InterPro" id="IPR055348">
    <property type="entry name" value="DctQ"/>
</dbReference>
<evidence type="ECO:0000313" key="11">
    <source>
        <dbReference type="EMBL" id="KDR94580.1"/>
    </source>
</evidence>
<organism evidence="11 12">
    <name type="scientific">Peptoclostridium litorale DSM 5388</name>
    <dbReference type="NCBI Taxonomy" id="1121324"/>
    <lineage>
        <taxon>Bacteria</taxon>
        <taxon>Bacillati</taxon>
        <taxon>Bacillota</taxon>
        <taxon>Clostridia</taxon>
        <taxon>Peptostreptococcales</taxon>
        <taxon>Peptoclostridiaceae</taxon>
        <taxon>Peptoclostridium</taxon>
    </lineage>
</organism>
<dbReference type="Pfam" id="PF04290">
    <property type="entry name" value="DctQ"/>
    <property type="match status" value="1"/>
</dbReference>